<evidence type="ECO:0000256" key="7">
    <source>
        <dbReference type="ARBA" id="ARBA00047761"/>
    </source>
</evidence>
<accession>A0A8C0A994</accession>
<keyword evidence="11" id="KW-1185">Reference proteome</keyword>
<comment type="catalytic activity">
    <reaction evidence="8 9">
        <text>O-phospho-L-threonyl-[protein] + H2O = L-threonyl-[protein] + phosphate</text>
        <dbReference type="Rhea" id="RHEA:47004"/>
        <dbReference type="Rhea" id="RHEA-COMP:11060"/>
        <dbReference type="Rhea" id="RHEA-COMP:11605"/>
        <dbReference type="ChEBI" id="CHEBI:15377"/>
        <dbReference type="ChEBI" id="CHEBI:30013"/>
        <dbReference type="ChEBI" id="CHEBI:43474"/>
        <dbReference type="ChEBI" id="CHEBI:61977"/>
        <dbReference type="EC" id="3.1.3.16"/>
    </reaction>
</comment>
<dbReference type="GeneTree" id="ENSGT00390000010165"/>
<evidence type="ECO:0000256" key="2">
    <source>
        <dbReference type="ARBA" id="ARBA00008978"/>
    </source>
</evidence>
<dbReference type="FunFam" id="3.40.50.2300:FF:000039">
    <property type="entry name" value="RNA polymerase II subunit A C-terminal domain phosphatase"/>
    <property type="match status" value="1"/>
</dbReference>
<reference evidence="10" key="1">
    <citation type="submission" date="2019-05" db="EMBL/GenBank/DDBJ databases">
        <authorList>
            <person name="Zhang S."/>
            <person name="Liu J."/>
        </authorList>
    </citation>
    <scope>NUCLEOTIDE SEQUENCE [LARGE SCALE GENOMIC DNA]</scope>
</reference>
<evidence type="ECO:0000256" key="6">
    <source>
        <dbReference type="ARBA" id="ARBA00023242"/>
    </source>
</evidence>
<keyword evidence="3 9" id="KW-0507">mRNA processing</keyword>
<evidence type="ECO:0000313" key="10">
    <source>
        <dbReference type="Ensembl" id="ENSBGRP00000016962.1"/>
    </source>
</evidence>
<keyword evidence="6 9" id="KW-0539">Nucleus</keyword>
<dbReference type="Ensembl" id="ENSBGRT00000019599.1">
    <property type="protein sequence ID" value="ENSBGRP00000016962.1"/>
    <property type="gene ID" value="ENSBGRG00000010655.1"/>
</dbReference>
<dbReference type="GO" id="GO:0180010">
    <property type="term" value="P:co-transcriptional mRNA 3'-end processing, cleavage and polyadenylation pathway"/>
    <property type="evidence" value="ECO:0007669"/>
    <property type="project" value="Ensembl"/>
</dbReference>
<comment type="catalytic activity">
    <reaction evidence="7 9">
        <text>O-phospho-L-seryl-[protein] + H2O = L-seryl-[protein] + phosphate</text>
        <dbReference type="Rhea" id="RHEA:20629"/>
        <dbReference type="Rhea" id="RHEA-COMP:9863"/>
        <dbReference type="Rhea" id="RHEA-COMP:11604"/>
        <dbReference type="ChEBI" id="CHEBI:15377"/>
        <dbReference type="ChEBI" id="CHEBI:29999"/>
        <dbReference type="ChEBI" id="CHEBI:43474"/>
        <dbReference type="ChEBI" id="CHEBI:83421"/>
        <dbReference type="EC" id="3.1.3.16"/>
    </reaction>
</comment>
<comment type="function">
    <text evidence="9">Protein phosphatase that catalyzes the dephosphorylation of the C-terminal domain of RNA polymerase II. Plays a role in RNA processing and termination.</text>
</comment>
<keyword evidence="4 9" id="KW-0378">Hydrolase</keyword>
<proteinExistence type="inferred from homology"/>
<reference evidence="10" key="3">
    <citation type="submission" date="2025-09" db="UniProtKB">
        <authorList>
            <consortium name="Ensembl"/>
        </authorList>
    </citation>
    <scope>IDENTIFICATION</scope>
</reference>
<dbReference type="FunFam" id="3.40.50.2300:FF:000066">
    <property type="entry name" value="RNA polymerase II subunit A C-terminal domain phosphatase SSU72"/>
    <property type="match status" value="1"/>
</dbReference>
<evidence type="ECO:0000256" key="1">
    <source>
        <dbReference type="ARBA" id="ARBA00004123"/>
    </source>
</evidence>
<evidence type="ECO:0000256" key="8">
    <source>
        <dbReference type="ARBA" id="ARBA00048336"/>
    </source>
</evidence>
<organism evidence="10 11">
    <name type="scientific">Bos mutus grunniens</name>
    <name type="common">Wild yak</name>
    <name type="synonym">Bos grunniens</name>
    <dbReference type="NCBI Taxonomy" id="30521"/>
    <lineage>
        <taxon>Eukaryota</taxon>
        <taxon>Metazoa</taxon>
        <taxon>Chordata</taxon>
        <taxon>Craniata</taxon>
        <taxon>Vertebrata</taxon>
        <taxon>Euteleostomi</taxon>
        <taxon>Mammalia</taxon>
        <taxon>Eutheria</taxon>
        <taxon>Laurasiatheria</taxon>
        <taxon>Artiodactyla</taxon>
        <taxon>Ruminantia</taxon>
        <taxon>Pecora</taxon>
        <taxon>Bovidae</taxon>
        <taxon>Bovinae</taxon>
        <taxon>Bos</taxon>
    </lineage>
</organism>
<dbReference type="EC" id="3.1.3.16" evidence="9"/>
<dbReference type="PANTHER" id="PTHR20383">
    <property type="entry name" value="RNA POLYMERASE II SUBUNIT A C-TERMINAL DOMAIN PHOSPHATASE"/>
    <property type="match status" value="1"/>
</dbReference>
<evidence type="ECO:0000256" key="9">
    <source>
        <dbReference type="RuleBase" id="RU369031"/>
    </source>
</evidence>
<protein>
    <recommendedName>
        <fullName evidence="9">RNA polymerase II subunit A C-terminal domain phosphatase SSU72</fullName>
        <shortName evidence="9">CTD phosphatase SSU72</shortName>
        <ecNumber evidence="9">3.1.3.16</ecNumber>
    </recommendedName>
</protein>
<reference evidence="10" key="2">
    <citation type="submission" date="2025-08" db="UniProtKB">
        <authorList>
            <consortium name="Ensembl"/>
        </authorList>
    </citation>
    <scope>IDENTIFICATION</scope>
</reference>
<sequence>MTSGRGGRHLARAEAARLGGSPEVGVADGAAAAMPSSPLRVAVVCSSNQNRSMEAHNILSKRGFSVRSFGTGTHVKLPGPAPDKPNVYDFKTTYDQMYNDLLRKDKELYTQNGILHMLDRNKRIKPRPERFQNCKDLFDLILTCEERVYDQVVEDLNSREQETCQPVHVINVDIQDNHEEATLGAFLICELCQCVSISLPGPPPAHQGFSRKLTSHSVHVQIISKGYNPELRRCPQV</sequence>
<dbReference type="GO" id="GO:0005829">
    <property type="term" value="C:cytosol"/>
    <property type="evidence" value="ECO:0007669"/>
    <property type="project" value="Ensembl"/>
</dbReference>
<comment type="similarity">
    <text evidence="2 9">Belongs to the SSU72 phosphatase family.</text>
</comment>
<evidence type="ECO:0000256" key="5">
    <source>
        <dbReference type="ARBA" id="ARBA00022912"/>
    </source>
</evidence>
<dbReference type="GO" id="GO:0008420">
    <property type="term" value="F:RNA polymerase II CTD heptapeptide repeat phosphatase activity"/>
    <property type="evidence" value="ECO:0007669"/>
    <property type="project" value="Ensembl"/>
</dbReference>
<dbReference type="Gene3D" id="3.40.50.2300">
    <property type="match status" value="2"/>
</dbReference>
<dbReference type="InterPro" id="IPR006811">
    <property type="entry name" value="RNA_pol_II_suA"/>
</dbReference>
<evidence type="ECO:0000313" key="11">
    <source>
        <dbReference type="Proteomes" id="UP000694520"/>
    </source>
</evidence>
<dbReference type="Proteomes" id="UP000694520">
    <property type="component" value="Chromosome 14"/>
</dbReference>
<dbReference type="GO" id="GO:0005654">
    <property type="term" value="C:nucleoplasm"/>
    <property type="evidence" value="ECO:0007669"/>
    <property type="project" value="Ensembl"/>
</dbReference>
<name>A0A8C0A994_BOSMU</name>
<dbReference type="AlphaFoldDB" id="A0A8C0A994"/>
<keyword evidence="5 9" id="KW-0904">Protein phosphatase</keyword>
<evidence type="ECO:0000256" key="4">
    <source>
        <dbReference type="ARBA" id="ARBA00022801"/>
    </source>
</evidence>
<gene>
    <name evidence="10" type="primary">SSU72</name>
</gene>
<comment type="subcellular location">
    <subcellularLocation>
        <location evidence="1 9">Nucleus</location>
    </subcellularLocation>
</comment>
<evidence type="ECO:0000256" key="3">
    <source>
        <dbReference type="ARBA" id="ARBA00022664"/>
    </source>
</evidence>
<dbReference type="Pfam" id="PF04722">
    <property type="entry name" value="Ssu72"/>
    <property type="match status" value="1"/>
</dbReference>